<dbReference type="InterPro" id="IPR050498">
    <property type="entry name" value="Ycf3"/>
</dbReference>
<keyword evidence="1" id="KW-0677">Repeat</keyword>
<evidence type="ECO:0000256" key="5">
    <source>
        <dbReference type="SAM" id="SignalP"/>
    </source>
</evidence>
<dbReference type="PANTHER" id="PTHR44858:SF1">
    <property type="entry name" value="UDP-N-ACETYLGLUCOSAMINE--PEPTIDE N-ACETYLGLUCOSAMINYLTRANSFERASE SPINDLY-RELATED"/>
    <property type="match status" value="1"/>
</dbReference>
<organism evidence="7 8">
    <name type="scientific">Acanthopleuribacter pedis</name>
    <dbReference type="NCBI Taxonomy" id="442870"/>
    <lineage>
        <taxon>Bacteria</taxon>
        <taxon>Pseudomonadati</taxon>
        <taxon>Acidobacteriota</taxon>
        <taxon>Holophagae</taxon>
        <taxon>Acanthopleuribacterales</taxon>
        <taxon>Acanthopleuribacteraceae</taxon>
        <taxon>Acanthopleuribacter</taxon>
    </lineage>
</organism>
<dbReference type="Pfam" id="PF12862">
    <property type="entry name" value="ANAPC5"/>
    <property type="match status" value="1"/>
</dbReference>
<feature type="signal peptide" evidence="5">
    <location>
        <begin position="1"/>
        <end position="22"/>
    </location>
</feature>
<sequence>MNIFKSLITLVVLALCSLSLQAQENKHKSHGGHEAKSHHGHKAKGHHGHAAKSQDGRMPVTTSSPKALELYYQGLAMMDQSRPVAARPFFDQALELDPQFAMALHRKRGTAGTFVEGREIQAQLLEQLKTATLSEGETIFFGAMAKARGGDMPGYLADLEKLVHMYPKDHRLLMQYAGYFYNRDKPKALKLFAKVAEMEPEFPPVYNVLGYCYKDTGDKTKAEEAFRKSIKLDPNSPNGYDSLAELLLSMGRYQESIAQYDKALEVEPLFPSAQIGVASNLCLLGDYHAARERLNKLFDIAPHDGIRSGIHWALSVTYADQGDFKGALTELDKNFQISKKNNDVTAMRVDLFNQATVLLAAGRPDDAAKACKEAIELVRGDEKAPARNKAFSEALYTWWEGRIAAEQNNLHKAADKLTAFFEAVEALNAPNFKKSGYDLRGTIQLKSEQYAEALESFKQGNEHDPIVMYYTGLAYQGLGQHKQANKMFDYVINANSPLSYSFSFARRLAAKSKKGHHGS</sequence>
<feature type="region of interest" description="Disordered" evidence="4">
    <location>
        <begin position="26"/>
        <end position="62"/>
    </location>
</feature>
<dbReference type="PANTHER" id="PTHR44858">
    <property type="entry name" value="TETRATRICOPEPTIDE REPEAT PROTEIN 6"/>
    <property type="match status" value="1"/>
</dbReference>
<dbReference type="InterPro" id="IPR026000">
    <property type="entry name" value="Apc5_dom"/>
</dbReference>
<dbReference type="Gene3D" id="1.25.40.10">
    <property type="entry name" value="Tetratricopeptide repeat domain"/>
    <property type="match status" value="2"/>
</dbReference>
<dbReference type="RefSeq" id="WP_207857120.1">
    <property type="nucleotide sequence ID" value="NZ_JAFREP010000003.1"/>
</dbReference>
<feature type="repeat" description="TPR" evidence="3">
    <location>
        <begin position="237"/>
        <end position="270"/>
    </location>
</feature>
<dbReference type="SMART" id="SM00028">
    <property type="entry name" value="TPR"/>
    <property type="match status" value="6"/>
</dbReference>
<dbReference type="Pfam" id="PF13174">
    <property type="entry name" value="TPR_6"/>
    <property type="match status" value="1"/>
</dbReference>
<gene>
    <name evidence="7" type="ORF">J3U88_04515</name>
</gene>
<evidence type="ECO:0000313" key="7">
    <source>
        <dbReference type="EMBL" id="MBO1317713.1"/>
    </source>
</evidence>
<feature type="compositionally biased region" description="Basic residues" evidence="4">
    <location>
        <begin position="38"/>
        <end position="50"/>
    </location>
</feature>
<dbReference type="InterPro" id="IPR011990">
    <property type="entry name" value="TPR-like_helical_dom_sf"/>
</dbReference>
<comment type="caution">
    <text evidence="7">The sequence shown here is derived from an EMBL/GenBank/DDBJ whole genome shotgun (WGS) entry which is preliminary data.</text>
</comment>
<evidence type="ECO:0000256" key="4">
    <source>
        <dbReference type="SAM" id="MobiDB-lite"/>
    </source>
</evidence>
<dbReference type="PROSITE" id="PS50293">
    <property type="entry name" value="TPR_REGION"/>
    <property type="match status" value="1"/>
</dbReference>
<dbReference type="SUPFAM" id="SSF48452">
    <property type="entry name" value="TPR-like"/>
    <property type="match status" value="2"/>
</dbReference>
<protein>
    <submittedName>
        <fullName evidence="7">Tetratricopeptide repeat protein</fullName>
    </submittedName>
</protein>
<evidence type="ECO:0000256" key="1">
    <source>
        <dbReference type="ARBA" id="ARBA00022737"/>
    </source>
</evidence>
<proteinExistence type="predicted"/>
<feature type="chain" id="PRO_5035308478" evidence="5">
    <location>
        <begin position="23"/>
        <end position="519"/>
    </location>
</feature>
<feature type="repeat" description="TPR" evidence="3">
    <location>
        <begin position="203"/>
        <end position="236"/>
    </location>
</feature>
<keyword evidence="2 3" id="KW-0802">TPR repeat</keyword>
<dbReference type="Proteomes" id="UP000664417">
    <property type="component" value="Unassembled WGS sequence"/>
</dbReference>
<dbReference type="AlphaFoldDB" id="A0A8J7U2W8"/>
<evidence type="ECO:0000259" key="6">
    <source>
        <dbReference type="Pfam" id="PF12862"/>
    </source>
</evidence>
<name>A0A8J7U2W8_9BACT</name>
<dbReference type="InterPro" id="IPR019734">
    <property type="entry name" value="TPR_rpt"/>
</dbReference>
<dbReference type="Pfam" id="PF13181">
    <property type="entry name" value="TPR_8"/>
    <property type="match status" value="1"/>
</dbReference>
<reference evidence="7" key="1">
    <citation type="submission" date="2021-03" db="EMBL/GenBank/DDBJ databases">
        <authorList>
            <person name="Wang G."/>
        </authorList>
    </citation>
    <scope>NUCLEOTIDE SEQUENCE</scope>
    <source>
        <strain evidence="7">KCTC 12899</strain>
    </source>
</reference>
<keyword evidence="8" id="KW-1185">Reference proteome</keyword>
<evidence type="ECO:0000256" key="3">
    <source>
        <dbReference type="PROSITE-ProRule" id="PRU00339"/>
    </source>
</evidence>
<dbReference type="EMBL" id="JAFREP010000003">
    <property type="protein sequence ID" value="MBO1317713.1"/>
    <property type="molecule type" value="Genomic_DNA"/>
</dbReference>
<feature type="domain" description="Anaphase-promoting complex subunit 5" evidence="6">
    <location>
        <begin position="319"/>
        <end position="380"/>
    </location>
</feature>
<evidence type="ECO:0000256" key="2">
    <source>
        <dbReference type="ARBA" id="ARBA00022803"/>
    </source>
</evidence>
<evidence type="ECO:0000313" key="8">
    <source>
        <dbReference type="Proteomes" id="UP000664417"/>
    </source>
</evidence>
<dbReference type="Pfam" id="PF13432">
    <property type="entry name" value="TPR_16"/>
    <property type="match status" value="1"/>
</dbReference>
<dbReference type="PROSITE" id="PS50005">
    <property type="entry name" value="TPR"/>
    <property type="match status" value="2"/>
</dbReference>
<keyword evidence="5" id="KW-0732">Signal</keyword>
<accession>A0A8J7U2W8</accession>